<evidence type="ECO:0000256" key="3">
    <source>
        <dbReference type="ARBA" id="ARBA00004314"/>
    </source>
</evidence>
<keyword evidence="11" id="KW-0902">Two-component regulatory system</keyword>
<proteinExistence type="predicted"/>
<dbReference type="PANTHER" id="PTHR43711:SF1">
    <property type="entry name" value="HISTIDINE KINASE 1"/>
    <property type="match status" value="1"/>
</dbReference>
<dbReference type="InterPro" id="IPR005467">
    <property type="entry name" value="His_kinase_dom"/>
</dbReference>
<dbReference type="PROSITE" id="PS50109">
    <property type="entry name" value="HIS_KIN"/>
    <property type="match status" value="1"/>
</dbReference>
<comment type="caution">
    <text evidence="15">The sequence shown here is derived from an EMBL/GenBank/DDBJ whole genome shotgun (WGS) entry which is preliminary data.</text>
</comment>
<gene>
    <name evidence="15" type="ORF">FB382_001091</name>
</gene>
<dbReference type="InterPro" id="IPR050736">
    <property type="entry name" value="Sensor_HK_Regulatory"/>
</dbReference>
<dbReference type="InterPro" id="IPR036890">
    <property type="entry name" value="HATPase_C_sf"/>
</dbReference>
<evidence type="ECO:0000256" key="5">
    <source>
        <dbReference type="ARBA" id="ARBA00022475"/>
    </source>
</evidence>
<dbReference type="GO" id="GO:0045121">
    <property type="term" value="C:membrane raft"/>
    <property type="evidence" value="ECO:0007669"/>
    <property type="project" value="UniProtKB-SubCell"/>
</dbReference>
<dbReference type="Pfam" id="PF00512">
    <property type="entry name" value="HisKA"/>
    <property type="match status" value="1"/>
</dbReference>
<keyword evidence="9 15" id="KW-0418">Kinase</keyword>
<dbReference type="InterPro" id="IPR035965">
    <property type="entry name" value="PAS-like_dom_sf"/>
</dbReference>
<dbReference type="CDD" id="cd00075">
    <property type="entry name" value="HATPase"/>
    <property type="match status" value="1"/>
</dbReference>
<dbReference type="Gene3D" id="3.30.565.10">
    <property type="entry name" value="Histidine kinase-like ATPase, C-terminal domain"/>
    <property type="match status" value="1"/>
</dbReference>
<dbReference type="Gene3D" id="1.10.287.130">
    <property type="match status" value="1"/>
</dbReference>
<dbReference type="PANTHER" id="PTHR43711">
    <property type="entry name" value="TWO-COMPONENT HISTIDINE KINASE"/>
    <property type="match status" value="1"/>
</dbReference>
<dbReference type="FunFam" id="3.30.565.10:FF:000023">
    <property type="entry name" value="PAS domain-containing sensor histidine kinase"/>
    <property type="match status" value="1"/>
</dbReference>
<name>A0A7W3P8P2_9ACTN</name>
<dbReference type="GO" id="GO:0005524">
    <property type="term" value="F:ATP binding"/>
    <property type="evidence" value="ECO:0007669"/>
    <property type="project" value="UniProtKB-KW"/>
</dbReference>
<dbReference type="CDD" id="cd00082">
    <property type="entry name" value="HisKA"/>
    <property type="match status" value="1"/>
</dbReference>
<keyword evidence="16" id="KW-1185">Reference proteome</keyword>
<evidence type="ECO:0000259" key="14">
    <source>
        <dbReference type="PROSITE" id="PS50109"/>
    </source>
</evidence>
<evidence type="ECO:0000256" key="7">
    <source>
        <dbReference type="ARBA" id="ARBA00022679"/>
    </source>
</evidence>
<dbReference type="FunFam" id="1.10.287.130:FF:000001">
    <property type="entry name" value="Two-component sensor histidine kinase"/>
    <property type="match status" value="1"/>
</dbReference>
<dbReference type="InterPro" id="IPR004358">
    <property type="entry name" value="Sig_transdc_His_kin-like_C"/>
</dbReference>
<reference evidence="15 16" key="1">
    <citation type="submission" date="2020-07" db="EMBL/GenBank/DDBJ databases">
        <title>Sequencing the genomes of 1000 actinobacteria strains.</title>
        <authorList>
            <person name="Klenk H.-P."/>
        </authorList>
    </citation>
    <scope>NUCLEOTIDE SEQUENCE [LARGE SCALE GENOMIC DNA]</scope>
    <source>
        <strain evidence="15 16">DSM 21349</strain>
    </source>
</reference>
<evidence type="ECO:0000256" key="11">
    <source>
        <dbReference type="ARBA" id="ARBA00023012"/>
    </source>
</evidence>
<dbReference type="InterPro" id="IPR003594">
    <property type="entry name" value="HATPase_dom"/>
</dbReference>
<evidence type="ECO:0000313" key="15">
    <source>
        <dbReference type="EMBL" id="MBA8802800.1"/>
    </source>
</evidence>
<feature type="transmembrane region" description="Helical" evidence="13">
    <location>
        <begin position="125"/>
        <end position="146"/>
    </location>
</feature>
<accession>A0A7W3P8P2</accession>
<dbReference type="AlphaFoldDB" id="A0A7W3P8P2"/>
<dbReference type="Pfam" id="PF02518">
    <property type="entry name" value="HATPase_c"/>
    <property type="match status" value="1"/>
</dbReference>
<evidence type="ECO:0000256" key="12">
    <source>
        <dbReference type="ARBA" id="ARBA00023136"/>
    </source>
</evidence>
<dbReference type="EMBL" id="JACGXA010000001">
    <property type="protein sequence ID" value="MBA8802800.1"/>
    <property type="molecule type" value="Genomic_DNA"/>
</dbReference>
<dbReference type="RefSeq" id="WP_182537451.1">
    <property type="nucleotide sequence ID" value="NZ_JACGXA010000001.1"/>
</dbReference>
<dbReference type="PRINTS" id="PR00344">
    <property type="entry name" value="BCTRLSENSOR"/>
</dbReference>
<feature type="transmembrane region" description="Helical" evidence="13">
    <location>
        <begin position="99"/>
        <end position="118"/>
    </location>
</feature>
<keyword evidence="8" id="KW-0547">Nucleotide-binding</keyword>
<keyword evidence="6" id="KW-0597">Phosphoprotein</keyword>
<keyword evidence="12 13" id="KW-0472">Membrane</keyword>
<organism evidence="15 16">
    <name type="scientific">Nocardioides ginsengisegetis</name>
    <dbReference type="NCBI Taxonomy" id="661491"/>
    <lineage>
        <taxon>Bacteria</taxon>
        <taxon>Bacillati</taxon>
        <taxon>Actinomycetota</taxon>
        <taxon>Actinomycetes</taxon>
        <taxon>Propionibacteriales</taxon>
        <taxon>Nocardioidaceae</taxon>
        <taxon>Nocardioides</taxon>
    </lineage>
</organism>
<keyword evidence="10" id="KW-0067">ATP-binding</keyword>
<protein>
    <recommendedName>
        <fullName evidence="4">histidine kinase</fullName>
        <ecNumber evidence="4">2.7.13.3</ecNumber>
    </recommendedName>
</protein>
<evidence type="ECO:0000256" key="8">
    <source>
        <dbReference type="ARBA" id="ARBA00022741"/>
    </source>
</evidence>
<sequence length="542" mass="57944">MRGFDVRGRGADTARLLGFGDQPDPRILQAVFAVLFSLDLGLRRLNGSLPDLAGWPTAAIVAGTVACVLAAGVAWGPAAPVVTALVPVLDLAALGMARMNPEASGAGILAVVPALWLGRSYGRRGALVTFIGSTLLVSLPAVLYAGIDGIGLTRSLAIPLVATWASLAVASGRERIRTGRAEVDRALGTIEHQRRVAEAILDTVDVGLVLLDRDGSYQSMNKQHADFMQLAFPGGHAGRAGQVGSVYHPDGTPVVTEEMPSYRASHGEEFDDCRIWCGDDPLTRRALSVSARSVRDEAGNFAGAALAYKDVTDFMRALSVKDEFVASVSHELRTPLTSISGYVDLLLDRDDLPSEAVRHLEVVDRNGDRLRRLVADLLHTAQVDDGPLQVVRTTTDLARIVRDAVQAATPVAAASDIVIKLEAPESLELVVDAQRMAQVVDNLVSNAIKYTTRGGEVRVRLEVDADRVELCVTDTGIGIDAGDRDRLFTRFFRSREAAERSIQGVGLGLSITKDIVESHGGRIEVDSEVGRGSEFRVRIPVG</sequence>
<feature type="transmembrane region" description="Helical" evidence="13">
    <location>
        <begin position="57"/>
        <end position="79"/>
    </location>
</feature>
<evidence type="ECO:0000256" key="13">
    <source>
        <dbReference type="SAM" id="Phobius"/>
    </source>
</evidence>
<dbReference type="SUPFAM" id="SSF55874">
    <property type="entry name" value="ATPase domain of HSP90 chaperone/DNA topoisomerase II/histidine kinase"/>
    <property type="match status" value="1"/>
</dbReference>
<evidence type="ECO:0000256" key="4">
    <source>
        <dbReference type="ARBA" id="ARBA00012438"/>
    </source>
</evidence>
<dbReference type="GO" id="GO:0000155">
    <property type="term" value="F:phosphorelay sensor kinase activity"/>
    <property type="evidence" value="ECO:0007669"/>
    <property type="project" value="InterPro"/>
</dbReference>
<dbReference type="InterPro" id="IPR036097">
    <property type="entry name" value="HisK_dim/P_sf"/>
</dbReference>
<keyword evidence="13" id="KW-0812">Transmembrane</keyword>
<evidence type="ECO:0000256" key="1">
    <source>
        <dbReference type="ARBA" id="ARBA00000085"/>
    </source>
</evidence>
<evidence type="ECO:0000256" key="2">
    <source>
        <dbReference type="ARBA" id="ARBA00004236"/>
    </source>
</evidence>
<evidence type="ECO:0000256" key="10">
    <source>
        <dbReference type="ARBA" id="ARBA00022840"/>
    </source>
</evidence>
<dbReference type="Gene3D" id="3.30.450.20">
    <property type="entry name" value="PAS domain"/>
    <property type="match status" value="1"/>
</dbReference>
<dbReference type="Proteomes" id="UP000580910">
    <property type="component" value="Unassembled WGS sequence"/>
</dbReference>
<keyword evidence="13" id="KW-1133">Transmembrane helix</keyword>
<evidence type="ECO:0000256" key="9">
    <source>
        <dbReference type="ARBA" id="ARBA00022777"/>
    </source>
</evidence>
<dbReference type="SMART" id="SM00388">
    <property type="entry name" value="HisKA"/>
    <property type="match status" value="1"/>
</dbReference>
<evidence type="ECO:0000313" key="16">
    <source>
        <dbReference type="Proteomes" id="UP000580910"/>
    </source>
</evidence>
<comment type="subcellular location">
    <subcellularLocation>
        <location evidence="2">Cell membrane</location>
    </subcellularLocation>
    <subcellularLocation>
        <location evidence="3">Membrane raft</location>
        <topology evidence="3">Multi-pass membrane protein</topology>
    </subcellularLocation>
</comment>
<dbReference type="InterPro" id="IPR003661">
    <property type="entry name" value="HisK_dim/P_dom"/>
</dbReference>
<dbReference type="GO" id="GO:0005886">
    <property type="term" value="C:plasma membrane"/>
    <property type="evidence" value="ECO:0007669"/>
    <property type="project" value="UniProtKB-SubCell"/>
</dbReference>
<keyword evidence="7" id="KW-0808">Transferase</keyword>
<evidence type="ECO:0000256" key="6">
    <source>
        <dbReference type="ARBA" id="ARBA00022553"/>
    </source>
</evidence>
<dbReference type="SUPFAM" id="SSF47384">
    <property type="entry name" value="Homodimeric domain of signal transducing histidine kinase"/>
    <property type="match status" value="1"/>
</dbReference>
<comment type="catalytic activity">
    <reaction evidence="1">
        <text>ATP + protein L-histidine = ADP + protein N-phospho-L-histidine.</text>
        <dbReference type="EC" id="2.7.13.3"/>
    </reaction>
</comment>
<keyword evidence="5" id="KW-1003">Cell membrane</keyword>
<dbReference type="SMART" id="SM00387">
    <property type="entry name" value="HATPase_c"/>
    <property type="match status" value="1"/>
</dbReference>
<feature type="domain" description="Histidine kinase" evidence="14">
    <location>
        <begin position="327"/>
        <end position="542"/>
    </location>
</feature>
<dbReference type="SUPFAM" id="SSF55785">
    <property type="entry name" value="PYP-like sensor domain (PAS domain)"/>
    <property type="match status" value="1"/>
</dbReference>
<dbReference type="EC" id="2.7.13.3" evidence="4"/>